<dbReference type="GO" id="GO:0016705">
    <property type="term" value="F:oxidoreductase activity, acting on paired donors, with incorporation or reduction of molecular oxygen"/>
    <property type="evidence" value="ECO:0007669"/>
    <property type="project" value="InterPro"/>
</dbReference>
<accession>A0A7R8VPM7</accession>
<dbReference type="InterPro" id="IPR017972">
    <property type="entry name" value="Cyt_P450_CS"/>
</dbReference>
<evidence type="ECO:0000256" key="3">
    <source>
        <dbReference type="ARBA" id="ARBA00022617"/>
    </source>
</evidence>
<evidence type="ECO:0000256" key="9">
    <source>
        <dbReference type="RuleBase" id="RU000461"/>
    </source>
</evidence>
<evidence type="ECO:0000256" key="4">
    <source>
        <dbReference type="ARBA" id="ARBA00022723"/>
    </source>
</evidence>
<dbReference type="GO" id="GO:0004497">
    <property type="term" value="F:monooxygenase activity"/>
    <property type="evidence" value="ECO:0007669"/>
    <property type="project" value="UniProtKB-KW"/>
</dbReference>
<gene>
    <name evidence="10" type="ORF">TDIB3V08_LOCUS8592</name>
</gene>
<protein>
    <recommendedName>
        <fullName evidence="11">Cytochrome P450</fullName>
    </recommendedName>
</protein>
<dbReference type="PRINTS" id="PR00385">
    <property type="entry name" value="P450"/>
</dbReference>
<dbReference type="InterPro" id="IPR050196">
    <property type="entry name" value="Cytochrome_P450_Monoox"/>
</dbReference>
<dbReference type="AlphaFoldDB" id="A0A7R8VPM7"/>
<keyword evidence="7 9" id="KW-0503">Monooxygenase</keyword>
<comment type="similarity">
    <text evidence="2 9">Belongs to the cytochrome P450 family.</text>
</comment>
<dbReference type="GO" id="GO:0020037">
    <property type="term" value="F:heme binding"/>
    <property type="evidence" value="ECO:0007669"/>
    <property type="project" value="InterPro"/>
</dbReference>
<evidence type="ECO:0000256" key="6">
    <source>
        <dbReference type="ARBA" id="ARBA00023004"/>
    </source>
</evidence>
<reference evidence="10" key="1">
    <citation type="submission" date="2020-11" db="EMBL/GenBank/DDBJ databases">
        <authorList>
            <person name="Tran Van P."/>
        </authorList>
    </citation>
    <scope>NUCLEOTIDE SEQUENCE</scope>
</reference>
<name>A0A7R8VPM7_TIMDO</name>
<evidence type="ECO:0000256" key="8">
    <source>
        <dbReference type="PIRSR" id="PIRSR602401-1"/>
    </source>
</evidence>
<dbReference type="InterPro" id="IPR036396">
    <property type="entry name" value="Cyt_P450_sf"/>
</dbReference>
<dbReference type="PRINTS" id="PR00463">
    <property type="entry name" value="EP450I"/>
</dbReference>
<dbReference type="PANTHER" id="PTHR24291:SF106">
    <property type="entry name" value="CYTOCHROME P450 4G1-RELATED"/>
    <property type="match status" value="1"/>
</dbReference>
<dbReference type="GO" id="GO:0005506">
    <property type="term" value="F:iron ion binding"/>
    <property type="evidence" value="ECO:0007669"/>
    <property type="project" value="InterPro"/>
</dbReference>
<dbReference type="PANTHER" id="PTHR24291">
    <property type="entry name" value="CYTOCHROME P450 FAMILY 4"/>
    <property type="match status" value="1"/>
</dbReference>
<dbReference type="InterPro" id="IPR001128">
    <property type="entry name" value="Cyt_P450"/>
</dbReference>
<proteinExistence type="inferred from homology"/>
<keyword evidence="3 8" id="KW-0349">Heme</keyword>
<dbReference type="SUPFAM" id="SSF48264">
    <property type="entry name" value="Cytochrome P450"/>
    <property type="match status" value="1"/>
</dbReference>
<dbReference type="InterPro" id="IPR002401">
    <property type="entry name" value="Cyt_P450_E_grp-I"/>
</dbReference>
<dbReference type="Gene3D" id="1.10.630.10">
    <property type="entry name" value="Cytochrome P450"/>
    <property type="match status" value="1"/>
</dbReference>
<feature type="binding site" description="axial binding residue" evidence="8">
    <location>
        <position position="264"/>
    </location>
    <ligand>
        <name>heme</name>
        <dbReference type="ChEBI" id="CHEBI:30413"/>
    </ligand>
    <ligandPart>
        <name>Fe</name>
        <dbReference type="ChEBI" id="CHEBI:18248"/>
    </ligandPart>
</feature>
<evidence type="ECO:0000256" key="5">
    <source>
        <dbReference type="ARBA" id="ARBA00023002"/>
    </source>
</evidence>
<keyword evidence="6 8" id="KW-0408">Iron</keyword>
<keyword evidence="5 9" id="KW-0560">Oxidoreductase</keyword>
<sequence>MGVSRKEQTSSTFDYAIAVMKYGMMRYAVYVNNASYHGRGTLFRPINDFATQEVFLEIGDLSDVTQAATKGTYFDQSRGLKDDLDDDVGEKKRLPFLEHLIDTSQNGGPITEKQIKEQVDTIMFEGHDTVSAGASFVICVLGAKPDIQDKVLQELDEIFGDSDRPATFNDTLNMKYLERVILETLRMFPPVPIIARLIKEELKLPSGYILPAETTVVIAQLEIHRRPESYPNPEEFNPDNFLPENMNSRHYYAYIPFSAGPRSCVGMSFPVVALRTPGDEGPPFGVEYLGPYIFSHDLEVKQYGPLVFLTVQNEFFEAHYGYGSKS</sequence>
<organism evidence="10">
    <name type="scientific">Timema douglasi</name>
    <name type="common">Walking stick</name>
    <dbReference type="NCBI Taxonomy" id="61478"/>
    <lineage>
        <taxon>Eukaryota</taxon>
        <taxon>Metazoa</taxon>
        <taxon>Ecdysozoa</taxon>
        <taxon>Arthropoda</taxon>
        <taxon>Hexapoda</taxon>
        <taxon>Insecta</taxon>
        <taxon>Pterygota</taxon>
        <taxon>Neoptera</taxon>
        <taxon>Polyneoptera</taxon>
        <taxon>Phasmatodea</taxon>
        <taxon>Timematodea</taxon>
        <taxon>Timematoidea</taxon>
        <taxon>Timematidae</taxon>
        <taxon>Timema</taxon>
    </lineage>
</organism>
<dbReference type="EMBL" id="OA569342">
    <property type="protein sequence ID" value="CAD7202410.1"/>
    <property type="molecule type" value="Genomic_DNA"/>
</dbReference>
<comment type="cofactor">
    <cofactor evidence="1 8">
        <name>heme</name>
        <dbReference type="ChEBI" id="CHEBI:30413"/>
    </cofactor>
</comment>
<evidence type="ECO:0000256" key="2">
    <source>
        <dbReference type="ARBA" id="ARBA00010617"/>
    </source>
</evidence>
<evidence type="ECO:0008006" key="11">
    <source>
        <dbReference type="Google" id="ProtNLM"/>
    </source>
</evidence>
<evidence type="ECO:0000313" key="10">
    <source>
        <dbReference type="EMBL" id="CAD7202410.1"/>
    </source>
</evidence>
<dbReference type="Pfam" id="PF00067">
    <property type="entry name" value="p450"/>
    <property type="match status" value="1"/>
</dbReference>
<dbReference type="PROSITE" id="PS00086">
    <property type="entry name" value="CYTOCHROME_P450"/>
    <property type="match status" value="1"/>
</dbReference>
<keyword evidence="4 8" id="KW-0479">Metal-binding</keyword>
<evidence type="ECO:0000256" key="7">
    <source>
        <dbReference type="ARBA" id="ARBA00023033"/>
    </source>
</evidence>
<evidence type="ECO:0000256" key="1">
    <source>
        <dbReference type="ARBA" id="ARBA00001971"/>
    </source>
</evidence>